<dbReference type="Proteomes" id="UP000682733">
    <property type="component" value="Unassembled WGS sequence"/>
</dbReference>
<dbReference type="OrthoDB" id="10041139at2759"/>
<keyword evidence="5" id="KW-0072">Autophagy</keyword>
<dbReference type="EMBL" id="CAJNOK010023454">
    <property type="protein sequence ID" value="CAF1363008.1"/>
    <property type="molecule type" value="Genomic_DNA"/>
</dbReference>
<comment type="subcellular location">
    <subcellularLocation>
        <location evidence="1">Membrane</location>
    </subcellularLocation>
</comment>
<dbReference type="GO" id="GO:0006914">
    <property type="term" value="P:autophagy"/>
    <property type="evidence" value="ECO:0007669"/>
    <property type="project" value="UniProtKB-KW"/>
</dbReference>
<dbReference type="PANTHER" id="PTHR10969">
    <property type="entry name" value="MICROTUBULE-ASSOCIATED PROTEINS 1A/1B LIGHT CHAIN 3-RELATED"/>
    <property type="match status" value="1"/>
</dbReference>
<evidence type="ECO:0000313" key="9">
    <source>
        <dbReference type="EMBL" id="CAF4172774.1"/>
    </source>
</evidence>
<dbReference type="Proteomes" id="UP000663829">
    <property type="component" value="Unassembled WGS sequence"/>
</dbReference>
<dbReference type="AlphaFoldDB" id="A0A814D839"/>
<dbReference type="InterPro" id="IPR004241">
    <property type="entry name" value="Atg8-like"/>
</dbReference>
<dbReference type="EMBL" id="CAJOBA010045111">
    <property type="protein sequence ID" value="CAF4172774.1"/>
    <property type="molecule type" value="Genomic_DNA"/>
</dbReference>
<dbReference type="GO" id="GO:0016020">
    <property type="term" value="C:membrane"/>
    <property type="evidence" value="ECO:0007669"/>
    <property type="project" value="UniProtKB-SubCell"/>
</dbReference>
<sequence>MMNWHYKQQNLLSNRIQESDRIRRRYPDRVPLIVQSNYDDRLSSTNSNMNYSLFKSFTTSTSSSDLTTTGFRYRLEHEKYLVPNELSFGQFAYNIRKRLRLRSENALFFYLGKHFCQPTLSSTMEQLYKEFKDDDGFLYNTLDVPIDSRLHHNPNVNSSRLDEVQAFDLPYLNKLDMISQNKGG</sequence>
<evidence type="ECO:0000313" key="8">
    <source>
        <dbReference type="EMBL" id="CAF3726423.1"/>
    </source>
</evidence>
<evidence type="ECO:0000313" key="7">
    <source>
        <dbReference type="EMBL" id="CAF1363008.1"/>
    </source>
</evidence>
<accession>A0A814D839</accession>
<dbReference type="Proteomes" id="UP000681722">
    <property type="component" value="Unassembled WGS sequence"/>
</dbReference>
<evidence type="ECO:0000256" key="1">
    <source>
        <dbReference type="ARBA" id="ARBA00004370"/>
    </source>
</evidence>
<name>A0A814D839_9BILA</name>
<evidence type="ECO:0000256" key="2">
    <source>
        <dbReference type="ARBA" id="ARBA00007293"/>
    </source>
</evidence>
<protein>
    <recommendedName>
        <fullName evidence="11">Autophagy-related protein</fullName>
    </recommendedName>
</protein>
<dbReference type="Proteomes" id="UP000677228">
    <property type="component" value="Unassembled WGS sequence"/>
</dbReference>
<dbReference type="EMBL" id="CAJOBC010002304">
    <property type="protein sequence ID" value="CAF3726423.1"/>
    <property type="molecule type" value="Genomic_DNA"/>
</dbReference>
<keyword evidence="4" id="KW-0449">Lipoprotein</keyword>
<evidence type="ECO:0000256" key="5">
    <source>
        <dbReference type="RuleBase" id="RU004384"/>
    </source>
</evidence>
<evidence type="ECO:0000256" key="3">
    <source>
        <dbReference type="ARBA" id="ARBA00023136"/>
    </source>
</evidence>
<comment type="caution">
    <text evidence="6">The sequence shown here is derived from an EMBL/GenBank/DDBJ whole genome shotgun (WGS) entry which is preliminary data.</text>
</comment>
<dbReference type="SUPFAM" id="SSF54236">
    <property type="entry name" value="Ubiquitin-like"/>
    <property type="match status" value="1"/>
</dbReference>
<dbReference type="Pfam" id="PF02991">
    <property type="entry name" value="ATG8"/>
    <property type="match status" value="1"/>
</dbReference>
<organism evidence="6 10">
    <name type="scientific">Didymodactylos carnosus</name>
    <dbReference type="NCBI Taxonomy" id="1234261"/>
    <lineage>
        <taxon>Eukaryota</taxon>
        <taxon>Metazoa</taxon>
        <taxon>Spiralia</taxon>
        <taxon>Gnathifera</taxon>
        <taxon>Rotifera</taxon>
        <taxon>Eurotatoria</taxon>
        <taxon>Bdelloidea</taxon>
        <taxon>Philodinida</taxon>
        <taxon>Philodinidae</taxon>
        <taxon>Didymodactylos</taxon>
    </lineage>
</organism>
<evidence type="ECO:0008006" key="11">
    <source>
        <dbReference type="Google" id="ProtNLM"/>
    </source>
</evidence>
<evidence type="ECO:0000313" key="6">
    <source>
        <dbReference type="EMBL" id="CAF0950730.1"/>
    </source>
</evidence>
<gene>
    <name evidence="6" type="ORF">GPM918_LOCUS11227</name>
    <name evidence="7" type="ORF">OVA965_LOCUS31327</name>
    <name evidence="8" type="ORF">SRO942_LOCUS11226</name>
    <name evidence="9" type="ORF">TMI583_LOCUS32153</name>
</gene>
<keyword evidence="10" id="KW-1185">Reference proteome</keyword>
<proteinExistence type="inferred from homology"/>
<comment type="similarity">
    <text evidence="2 5">Belongs to the ATG8 family.</text>
</comment>
<dbReference type="InterPro" id="IPR029071">
    <property type="entry name" value="Ubiquitin-like_domsf"/>
</dbReference>
<evidence type="ECO:0000313" key="10">
    <source>
        <dbReference type="Proteomes" id="UP000663829"/>
    </source>
</evidence>
<keyword evidence="3" id="KW-0472">Membrane</keyword>
<evidence type="ECO:0000256" key="4">
    <source>
        <dbReference type="ARBA" id="ARBA00023288"/>
    </source>
</evidence>
<reference evidence="6" key="1">
    <citation type="submission" date="2021-02" db="EMBL/GenBank/DDBJ databases">
        <authorList>
            <person name="Nowell W R."/>
        </authorList>
    </citation>
    <scope>NUCLEOTIDE SEQUENCE</scope>
</reference>
<dbReference type="EMBL" id="CAJNOQ010002305">
    <property type="protein sequence ID" value="CAF0950730.1"/>
    <property type="molecule type" value="Genomic_DNA"/>
</dbReference>
<dbReference type="Gene3D" id="3.10.20.90">
    <property type="entry name" value="Phosphatidylinositol 3-kinase Catalytic Subunit, Chain A, domain 1"/>
    <property type="match status" value="1"/>
</dbReference>